<dbReference type="InterPro" id="IPR036869">
    <property type="entry name" value="J_dom_sf"/>
</dbReference>
<dbReference type="SUPFAM" id="SSF46565">
    <property type="entry name" value="Chaperone J-domain"/>
    <property type="match status" value="1"/>
</dbReference>
<dbReference type="Pfam" id="PF07727">
    <property type="entry name" value="RVT_2"/>
    <property type="match status" value="1"/>
</dbReference>
<dbReference type="Pfam" id="PF00226">
    <property type="entry name" value="DnaJ"/>
    <property type="match status" value="1"/>
</dbReference>
<dbReference type="PROSITE" id="PS50076">
    <property type="entry name" value="DNAJ_2"/>
    <property type="match status" value="1"/>
</dbReference>
<gene>
    <name evidence="4" type="primary">dnaJ</name>
    <name evidence="4" type="ORF">AK812_SmicGene43719</name>
</gene>
<dbReference type="SUPFAM" id="SSF50156">
    <property type="entry name" value="PDZ domain-like"/>
    <property type="match status" value="1"/>
</dbReference>
<keyword evidence="5" id="KW-1185">Reference proteome</keyword>
<evidence type="ECO:0000256" key="1">
    <source>
        <dbReference type="SAM" id="MobiDB-lite"/>
    </source>
</evidence>
<feature type="region of interest" description="Disordered" evidence="1">
    <location>
        <begin position="2020"/>
        <end position="2046"/>
    </location>
</feature>
<feature type="region of interest" description="Disordered" evidence="1">
    <location>
        <begin position="734"/>
        <end position="830"/>
    </location>
</feature>
<comment type="caution">
    <text evidence="4">The sequence shown here is derived from an EMBL/GenBank/DDBJ whole genome shotgun (WGS) entry which is preliminary data.</text>
</comment>
<protein>
    <submittedName>
        <fullName evidence="4">Chaperone protein DnaJ</fullName>
    </submittedName>
</protein>
<dbReference type="Gene3D" id="2.30.42.10">
    <property type="match status" value="1"/>
</dbReference>
<dbReference type="InterPro" id="IPR001584">
    <property type="entry name" value="Integrase_cat-core"/>
</dbReference>
<dbReference type="Pfam" id="PF00665">
    <property type="entry name" value="rve"/>
    <property type="match status" value="1"/>
</dbReference>
<dbReference type="SUPFAM" id="SSF53098">
    <property type="entry name" value="Ribonuclease H-like"/>
    <property type="match status" value="1"/>
</dbReference>
<feature type="domain" description="Integrase catalytic" evidence="3">
    <location>
        <begin position="291"/>
        <end position="457"/>
    </location>
</feature>
<dbReference type="SMART" id="SM00271">
    <property type="entry name" value="DnaJ"/>
    <property type="match status" value="1"/>
</dbReference>
<dbReference type="GO" id="GO:0003676">
    <property type="term" value="F:nucleic acid binding"/>
    <property type="evidence" value="ECO:0007669"/>
    <property type="project" value="InterPro"/>
</dbReference>
<accession>A0A1Q9C0A6</accession>
<evidence type="ECO:0000313" key="4">
    <source>
        <dbReference type="EMBL" id="OLP76357.1"/>
    </source>
</evidence>
<organism evidence="4 5">
    <name type="scientific">Symbiodinium microadriaticum</name>
    <name type="common">Dinoflagellate</name>
    <name type="synonym">Zooxanthella microadriatica</name>
    <dbReference type="NCBI Taxonomy" id="2951"/>
    <lineage>
        <taxon>Eukaryota</taxon>
        <taxon>Sar</taxon>
        <taxon>Alveolata</taxon>
        <taxon>Dinophyceae</taxon>
        <taxon>Suessiales</taxon>
        <taxon>Symbiodiniaceae</taxon>
        <taxon>Symbiodinium</taxon>
    </lineage>
</organism>
<dbReference type="GO" id="GO:0015074">
    <property type="term" value="P:DNA integration"/>
    <property type="evidence" value="ECO:0007669"/>
    <property type="project" value="InterPro"/>
</dbReference>
<dbReference type="InterPro" id="IPR036397">
    <property type="entry name" value="RNaseH_sf"/>
</dbReference>
<dbReference type="InterPro" id="IPR050951">
    <property type="entry name" value="Retrovirus_Pol_polyprotein"/>
</dbReference>
<feature type="compositionally biased region" description="Acidic residues" evidence="1">
    <location>
        <begin position="2023"/>
        <end position="2033"/>
    </location>
</feature>
<sequence length="2217" mass="246445">MALEVKSDYLRGMRRPFVMDVFAGTCAETKAQARGHFVVVPGAWDLDQRAERLQMIEHVRHHRPYALVLTPRAGPAKPTSTTRPDSWREAEAQARPQLQFAARLARQQSRGGRHFVLLLPASSSSWHLPALRALRAAPGCLQATVTFDDGLGPAVMLRVLTSSQAEFDFESWVATRRSRTQECYEIVGSNGAVDYYHEVLAETTGEDALEHDGDEYEDASEDDLGEPYLGEITPAIRNAVRRVHEATGHRSPRRLARALLMSGAPPAAVQAARELKCDVCAEHRRPKARRVGTLPNPRAVGEQAHIDLLLAEDATGRVFPVCHITDAVSKYQIAGVIPDRSTQAVINFVTRHWLPLLGPPARLIADQGREFISEAFQSWCSSRSILLWITAVQAPWQNSPAERSGGILKAILATMVSDQVVIGPDQMGEAVAEACAAYNGDANAEGVSPLQCVTGRQPRLQGSVLSNFGARLAEHGLIDAEPTLASQLALREAARVAMVRLHFSQSIRRAELARSREPSLASVPQPGDTVYFWRQQRATRKGDPRLSSSSRRRRLELKRWHGPAILLALEGHSEGGPPLNAFLSFKGQVTKCCVEHIRAASSLESLAANVWEDAITELISKTRGPAVATEAADEMDGRLPQIPEEEQQADEDVAQIAGEGAPVVEAAPSEPLQPPLTAAPGTPVGQLFERPVVQHALSRARALSLDQNLQAQALRRGQPADFAAELRSAMERQSVERGLKRGSEDASVSVGVGRRPSEAFSEPPLSMRRLGNEPREVPQEIPPLPRLSSEPAGGPALVETRSVPREVPQEIQPLPRLSTEPAGGPFSSEAAGGSALVVEHPTGYLTPGFEGVTLSHDDLVNMVLQTEAVHPLLQVQAQVEIDRMNPMSYAEAERDHGSWDGRWSLPSSSQHQLLQNLGAPLPTGVPHEFQECSAALARKEYKWSQMGPKDKELWGKAAEKGWSAYVDNSAVEILSLKESQAVRKRLAQAGELDKIMVPRFVLTDKADGVRTAENPVPPQPSARLIVPGFQDRANLQGELRRDSPTGSRLSQHLLLCLTAWFGTTWSLLSCDVKSAFLKGDPFVARELYISGTNTKTSPSIPLPEGCLAKVLKGIFGLADAPRQWWLRLARALEDRGWERSAMDQATLFKWSPGRKQLEGMIVSHVDDLLFGGSAVAEASLMDVGTELGFREVQRDDFVWCGKRFTRRNDGIITLSMQEYHENLKEIHIPKHRRGSLTAELNPFEHKQLRALLGSFQWLVAQLRFDLAFQVSSLQGEKPCIGTLLRANLLCREFKSNPKFELKFRPVDPFAGGLMVVTDSSLGNVTSSGSAEAAPLEKVCSQACYYVLLADPSLMAGEVGAFNVLDMRSHRIPRVCRSSYAAETLGTEEAFEVGQLCRGFLAMVRGLPLHGTTVDPSLNSVPLTVVVDAKDVHDKGNSDTSSFGSQKSLAFTVAWLRAVLRRPNTRLRWTSTANMFVDAGTKDMDLTHLRSILDAGKWSVTYSPTFVKQVVKAKQTKVAPRAILPLPGTAVDGNDPVMGYLSKLCEQKGWHHLDQMGVNVAFGARSFRTPEPRFSASEYPYRTTFGRVEQPPGCYQWRRLSTDEAYTALPNQHSLLSERFGVLVTFFKQRAFSRYSVLRAYGKGSTKFRMQLRYVSRVRPGGRIWTSGSDSMYQYVEVRYVASGDYGLVFRVLRMVDSSKATQDEEDPYLVLDVPRGSDRATIAKSYRRLARRWHPDKVKEEEHDQAVLEFRRIHQAYENLVADPERSSDLMVLKMQHPLPTKKKRITIPMAFQTEAKCLSLVSQLRIPNVQRLVEVGPEKEFIVSWPYIPEALIPNNQCDGVSQVDRVDLVRNGWSDYSRSRHSAQKVIQMMVALIRHDVMIVDPIQNIIIDRESGEPLMIDFGRGETAGSIYTTRIKTFMKKVLQLLARSVSKASYDVAARYIRSLEDTLFQCLERWQDERTRDQKKALAVAASSMKWQEGIECCREIWHSDDDNPFRKMFKDHKDVLPADRVLREACPAEAESEPGSDEEQQEKHDDPEGLCDADISTLTPVQRLLRAKRKKARRTSKAPEKPNVRIYLKETLPDGTLGLGLDDADEDLGGLIVVSVERQSEKVGWHPGDRIVELNGLQIDDWEDFKSAWSTAKQFSTTGVVFGVMREGMPALDEPNTEARCWHCNVKGDHLLRCSNWAWSKQEAVFFCGRDCQKQAWQEAKRKA</sequence>
<dbReference type="InterPro" id="IPR013103">
    <property type="entry name" value="RVT_2"/>
</dbReference>
<dbReference type="PRINTS" id="PR00625">
    <property type="entry name" value="JDOMAIN"/>
</dbReference>
<dbReference type="PANTHER" id="PTHR37984:SF5">
    <property type="entry name" value="PROTEIN NYNRIN-LIKE"/>
    <property type="match status" value="1"/>
</dbReference>
<feature type="compositionally biased region" description="Basic and acidic residues" evidence="1">
    <location>
        <begin position="734"/>
        <end position="744"/>
    </location>
</feature>
<name>A0A1Q9C0A6_SYMMI</name>
<dbReference type="InterPro" id="IPR036034">
    <property type="entry name" value="PDZ_sf"/>
</dbReference>
<dbReference type="PANTHER" id="PTHR37984">
    <property type="entry name" value="PROTEIN CBG26694"/>
    <property type="match status" value="1"/>
</dbReference>
<dbReference type="PROSITE" id="PS50994">
    <property type="entry name" value="INTEGRASE"/>
    <property type="match status" value="1"/>
</dbReference>
<dbReference type="InterPro" id="IPR001623">
    <property type="entry name" value="DnaJ_domain"/>
</dbReference>
<dbReference type="CDD" id="cd06257">
    <property type="entry name" value="DnaJ"/>
    <property type="match status" value="1"/>
</dbReference>
<dbReference type="Proteomes" id="UP000186817">
    <property type="component" value="Unassembled WGS sequence"/>
</dbReference>
<evidence type="ECO:0000259" key="2">
    <source>
        <dbReference type="PROSITE" id="PS50076"/>
    </source>
</evidence>
<evidence type="ECO:0000313" key="5">
    <source>
        <dbReference type="Proteomes" id="UP000186817"/>
    </source>
</evidence>
<dbReference type="OrthoDB" id="637682at2759"/>
<reference evidence="4 5" key="1">
    <citation type="submission" date="2016-02" db="EMBL/GenBank/DDBJ databases">
        <title>Genome analysis of coral dinoflagellate symbionts highlights evolutionary adaptations to a symbiotic lifestyle.</title>
        <authorList>
            <person name="Aranda M."/>
            <person name="Li Y."/>
            <person name="Liew Y.J."/>
            <person name="Baumgarten S."/>
            <person name="Simakov O."/>
            <person name="Wilson M."/>
            <person name="Piel J."/>
            <person name="Ashoor H."/>
            <person name="Bougouffa S."/>
            <person name="Bajic V.B."/>
            <person name="Ryu T."/>
            <person name="Ravasi T."/>
            <person name="Bayer T."/>
            <person name="Micklem G."/>
            <person name="Kim H."/>
            <person name="Bhak J."/>
            <person name="Lajeunesse T.C."/>
            <person name="Voolstra C.R."/>
        </authorList>
    </citation>
    <scope>NUCLEOTIDE SEQUENCE [LARGE SCALE GENOMIC DNA]</scope>
    <source>
        <strain evidence="4 5">CCMP2467</strain>
    </source>
</reference>
<proteinExistence type="predicted"/>
<dbReference type="Gene3D" id="3.30.420.10">
    <property type="entry name" value="Ribonuclease H-like superfamily/Ribonuclease H"/>
    <property type="match status" value="1"/>
</dbReference>
<dbReference type="InterPro" id="IPR012337">
    <property type="entry name" value="RNaseH-like_sf"/>
</dbReference>
<evidence type="ECO:0000259" key="3">
    <source>
        <dbReference type="PROSITE" id="PS50994"/>
    </source>
</evidence>
<feature type="domain" description="J" evidence="2">
    <location>
        <begin position="1706"/>
        <end position="1765"/>
    </location>
</feature>
<dbReference type="Gene3D" id="1.10.287.110">
    <property type="entry name" value="DnaJ domain"/>
    <property type="match status" value="1"/>
</dbReference>
<dbReference type="EMBL" id="LSRX01002049">
    <property type="protein sequence ID" value="OLP76357.1"/>
    <property type="molecule type" value="Genomic_DNA"/>
</dbReference>